<feature type="compositionally biased region" description="Basic residues" evidence="1">
    <location>
        <begin position="884"/>
        <end position="893"/>
    </location>
</feature>
<feature type="transmembrane region" description="Helical" evidence="2">
    <location>
        <begin position="1836"/>
        <end position="1858"/>
    </location>
</feature>
<dbReference type="OrthoDB" id="1076608at2759"/>
<comment type="caution">
    <text evidence="7">The sequence shown here is derived from an EMBL/GenBank/DDBJ whole genome shotgun (WGS) entry which is preliminary data.</text>
</comment>
<protein>
    <submittedName>
        <fullName evidence="7">DUF221-domain-containing protein</fullName>
    </submittedName>
</protein>
<gene>
    <name evidence="7" type="ORF">GQ43DRAFT_452754</name>
</gene>
<dbReference type="Pfam" id="PF13967">
    <property type="entry name" value="RSN1_TM"/>
    <property type="match status" value="1"/>
</dbReference>
<feature type="compositionally biased region" description="Polar residues" evidence="1">
    <location>
        <begin position="281"/>
        <end position="304"/>
    </location>
</feature>
<sequence length="2051" mass="228570">MSNNSSNGRPPESPGPSSISSHTLTSRYSGAYGDKGEGSSSQQSSPAKPQDHIKRGVNIGDDYAESSTTARSNGSLDVPSARQRNRRPGGFLLDSTIPTGPRSRHPSHEPPGGPDTKGKRAVWNRHGQDATGYAGRIREANSGSSLGSPLSKEVITAQDNGREKAGSSSDGRLSPYREIRVRKSRNSTNESASMGLDGWPESDHATPPRTVIDPNQIIHMALNLSESRRRNLSAGQLLVPPPGSSSKRVTSAGIPPAGSYANYGAGSSLRQYLNEQRRTSRNISPTPGRSPLSASRQMSASFARSGSMALPGQERFEISDATLARRDKARAYIELKLEYLRLLESLPPLKPDSTAPGNFIVSTNNIPGSTHAQLTRIPSYTNSRYQLGRAYNPLQFIRNRRLRARERKSWEHEPEEFEDVEHVRRWVDKVEAESRHPMYRRQDGVELPKFHADHEVQRLPSQPSRLRMGWVVTPPELLADAYWLEQDSHKTIIEDQFGRKVFPARSQLQQDTLQPRDSKEYPEKRRKSWIDAVPRSSLDVPTGDESEAFSDRGRKRRLLPGFRHDSPRRHKKSGWRKPGYSSSSSDSESGSHGLKARKSRRETDVNTGPLKLQMKEMMEKEAREAELGSPGPISPDTPDKWGGGYPSIPGAQPEPEIIKRKTEESEANGGIWSTQERKPHHDRRTNLVLSPSVISEPRSSFEDLDSSAPNSPLHRKFFPHIGADLSPPSSRATSGNRKSRKSKLDIFRSEESSKGTRSEPNSASSEKKRNSPQTGEDINESGGRGTAILSAPGAVKSLLKHTKNESVSGLHSPDQVSRREAGDTKDPSSAVSRFFKGVRHEGSKVGEFIFRKERPPEDPCSDSDSDLSIPSGNDSGTDEESSERKRRRLRPKPSRNVTATTTGSNGSKGRYHLDLPSFRSSNVNQDYVSDQDFISDSQALEDPIPRQARARANSRSQRFDKLAPPAMDMRSISGSSAASSRSTSPFEGNRRINAVLERSGGVGQGGLPITSLARNKLGDSSERHRSSSRPKLGKRHWSITDDTGSSLRLQTATVSRHDIARVRALLLCSGVKAREISRRAQNQRAGGPSPFLLRAAKVANASLIPVSKKEEHVLAARILVRYLEASTQAVHISADEFREHTVKELMSRISEIKSHVETELFPRVRKEGDEAVRISSDVAGSAPLAVKEISDGVDTMIRMRRRRTRWLKRPKGGSSLASLVSAFVPTWATAVLFVVIFVAIRSRYRNIYAPRTYMGTIPEKDRTPSTSRSYFAWFHTMRKVPDKFLLYHGSLDSYLYLRFLRTIIFVCVIGSLLTWTILIPVNATGGGTSLELEKITIGNVSKTKYLYAHAVVACLFFTFIMFLVARERLWLIGLRQAWNLSKPNAQRLSSRTVLFLSAPKDSLKEQNMHRYFGEDAVRIWPVTKADVLRSMVSARDAAVKQLEAAETTLICNANKKEARKKASSLNHREPRYESLPATYGKSLRPTHRPKITLAEDKVDSIEFYRKQIKEKDADIENVRKNYELPDSHGAAAVFVEFKTQSTAQRAYQQLTSSELLALSPRYIGVVPKEVIWENLTIAPAKRLSRKYLAHALVALTTLFWSFPIAFVGAISNVSYLAENVKWLAFLQDLPQPFLGLLTGLVPPLATSALTTYVPIIFRYIAQKCGEPTNTSTEIKVQKWYYVFQVTQVFLVTTLSSGAAAVASQIAKDPISVPDLLAQRLPSASNFYLNYFIVQGFTSASDLMLNYSDLLSYLAFDKLLDTTPRQKYNRYTSMKSLQWGKQYPKFTNFAIIAIAYSCIAPLVLGFAAGGLSLYYFSYRYNLLFVMAPKIDTRGHSYTLALQQLLTGVYIAELALLGIFSLHGATGPFVITAVLLAATILYNYIMNRYFSPFEEYLPADLIRQVEEDDEQTALLSSVEAGDAENHIQRLSSRSRLPPSIVNPITRFFEPHLFASTTVMTKWLKDGDWDEDDVPEYTEEELKRAYANPVFTSSAPTVWLPRDPMGVSQNEVKENGEEGIKASDEGAWLGRDGKVGWDVEDFGSVPVFRMEVRY</sequence>
<feature type="compositionally biased region" description="Basic and acidic residues" evidence="1">
    <location>
        <begin position="514"/>
        <end position="523"/>
    </location>
</feature>
<organism evidence="7 8">
    <name type="scientific">Delitschia confertaspora ATCC 74209</name>
    <dbReference type="NCBI Taxonomy" id="1513339"/>
    <lineage>
        <taxon>Eukaryota</taxon>
        <taxon>Fungi</taxon>
        <taxon>Dikarya</taxon>
        <taxon>Ascomycota</taxon>
        <taxon>Pezizomycotina</taxon>
        <taxon>Dothideomycetes</taxon>
        <taxon>Pleosporomycetidae</taxon>
        <taxon>Pleosporales</taxon>
        <taxon>Delitschiaceae</taxon>
        <taxon>Delitschia</taxon>
    </lineage>
</organism>
<proteinExistence type="predicted"/>
<feature type="transmembrane region" description="Helical" evidence="2">
    <location>
        <begin position="1633"/>
        <end position="1660"/>
    </location>
</feature>
<feature type="transmembrane region" description="Helical" evidence="2">
    <location>
        <begin position="1864"/>
        <end position="1883"/>
    </location>
</feature>
<keyword evidence="2" id="KW-0472">Membrane</keyword>
<dbReference type="EMBL" id="ML993847">
    <property type="protein sequence ID" value="KAF2205959.1"/>
    <property type="molecule type" value="Genomic_DNA"/>
</dbReference>
<dbReference type="Pfam" id="PF02714">
    <property type="entry name" value="RSN1_7TM"/>
    <property type="match status" value="1"/>
</dbReference>
<name>A0A9P4MU19_9PLEO</name>
<evidence type="ECO:0000313" key="8">
    <source>
        <dbReference type="Proteomes" id="UP000799536"/>
    </source>
</evidence>
<feature type="compositionally biased region" description="Basic and acidic residues" evidence="1">
    <location>
        <begin position="838"/>
        <end position="857"/>
    </location>
</feature>
<dbReference type="PANTHER" id="PTHR38426">
    <property type="entry name" value="MAINTENANCE OF TELOMERE CAPPING PROTEIN 4"/>
    <property type="match status" value="1"/>
</dbReference>
<dbReference type="PANTHER" id="PTHR38426:SF1">
    <property type="entry name" value="MAINTENANCE OF TELOMERE CAPPING PROTEIN 4"/>
    <property type="match status" value="1"/>
</dbReference>
<keyword evidence="2" id="KW-1133">Transmembrane helix</keyword>
<dbReference type="GO" id="GO:0016020">
    <property type="term" value="C:membrane"/>
    <property type="evidence" value="ECO:0007669"/>
    <property type="project" value="InterPro"/>
</dbReference>
<feature type="region of interest" description="Disordered" evidence="1">
    <location>
        <begin position="505"/>
        <end position="917"/>
    </location>
</feature>
<evidence type="ECO:0000259" key="3">
    <source>
        <dbReference type="Pfam" id="PF02714"/>
    </source>
</evidence>
<feature type="transmembrane region" description="Helical" evidence="2">
    <location>
        <begin position="1681"/>
        <end position="1706"/>
    </location>
</feature>
<feature type="transmembrane region" description="Helical" evidence="2">
    <location>
        <begin position="1345"/>
        <end position="1365"/>
    </location>
</feature>
<feature type="region of interest" description="Disordered" evidence="1">
    <location>
        <begin position="276"/>
        <end position="307"/>
    </location>
</feature>
<feature type="compositionally biased region" description="Polar residues" evidence="1">
    <location>
        <begin position="727"/>
        <end position="736"/>
    </location>
</feature>
<feature type="compositionally biased region" description="Basic and acidic residues" evidence="1">
    <location>
        <begin position="742"/>
        <end position="757"/>
    </location>
</feature>
<dbReference type="InterPro" id="IPR032880">
    <property type="entry name" value="CSC1/OSCA1-like_N"/>
</dbReference>
<feature type="domain" description="CSC1/OSCA1-like cytosolic" evidence="6">
    <location>
        <begin position="1390"/>
        <end position="1574"/>
    </location>
</feature>
<feature type="compositionally biased region" description="Low complexity" evidence="1">
    <location>
        <begin position="946"/>
        <end position="956"/>
    </location>
</feature>
<evidence type="ECO:0000256" key="2">
    <source>
        <dbReference type="SAM" id="Phobius"/>
    </source>
</evidence>
<dbReference type="Pfam" id="PF14703">
    <property type="entry name" value="PHM7_cyt"/>
    <property type="match status" value="1"/>
</dbReference>
<feature type="compositionally biased region" description="Basic and acidic residues" evidence="1">
    <location>
        <begin position="816"/>
        <end position="826"/>
    </location>
</feature>
<dbReference type="Proteomes" id="UP000799536">
    <property type="component" value="Unassembled WGS sequence"/>
</dbReference>
<feature type="compositionally biased region" description="Polar residues" evidence="1">
    <location>
        <begin position="65"/>
        <end position="75"/>
    </location>
</feature>
<evidence type="ECO:0000259" key="5">
    <source>
        <dbReference type="Pfam" id="PF13967"/>
    </source>
</evidence>
<feature type="compositionally biased region" description="Low complexity" evidence="1">
    <location>
        <begin position="1"/>
        <end position="21"/>
    </location>
</feature>
<feature type="compositionally biased region" description="Basic and acidic residues" evidence="1">
    <location>
        <begin position="1016"/>
        <end position="1025"/>
    </location>
</feature>
<dbReference type="InterPro" id="IPR038769">
    <property type="entry name" value="MTC4"/>
</dbReference>
<dbReference type="Pfam" id="PF12621">
    <property type="entry name" value="PHM7_ext"/>
    <property type="match status" value="1"/>
</dbReference>
<feature type="compositionally biased region" description="Basic and acidic residues" evidence="1">
    <location>
        <begin position="613"/>
        <end position="626"/>
    </location>
</feature>
<feature type="region of interest" description="Disordered" evidence="1">
    <location>
        <begin position="936"/>
        <end position="1039"/>
    </location>
</feature>
<evidence type="ECO:0000259" key="6">
    <source>
        <dbReference type="Pfam" id="PF14703"/>
    </source>
</evidence>
<keyword evidence="2" id="KW-0812">Transmembrane</keyword>
<feature type="transmembrane region" description="Helical" evidence="2">
    <location>
        <begin position="1216"/>
        <end position="1240"/>
    </location>
</feature>
<reference evidence="7" key="1">
    <citation type="journal article" date="2020" name="Stud. Mycol.">
        <title>101 Dothideomycetes genomes: a test case for predicting lifestyles and emergence of pathogens.</title>
        <authorList>
            <person name="Haridas S."/>
            <person name="Albert R."/>
            <person name="Binder M."/>
            <person name="Bloem J."/>
            <person name="Labutti K."/>
            <person name="Salamov A."/>
            <person name="Andreopoulos B."/>
            <person name="Baker S."/>
            <person name="Barry K."/>
            <person name="Bills G."/>
            <person name="Bluhm B."/>
            <person name="Cannon C."/>
            <person name="Castanera R."/>
            <person name="Culley D."/>
            <person name="Daum C."/>
            <person name="Ezra D."/>
            <person name="Gonzalez J."/>
            <person name="Henrissat B."/>
            <person name="Kuo A."/>
            <person name="Liang C."/>
            <person name="Lipzen A."/>
            <person name="Lutzoni F."/>
            <person name="Magnuson J."/>
            <person name="Mondo S."/>
            <person name="Nolan M."/>
            <person name="Ohm R."/>
            <person name="Pangilinan J."/>
            <person name="Park H.-J."/>
            <person name="Ramirez L."/>
            <person name="Alfaro M."/>
            <person name="Sun H."/>
            <person name="Tritt A."/>
            <person name="Yoshinaga Y."/>
            <person name="Zwiers L.-H."/>
            <person name="Turgeon B."/>
            <person name="Goodwin S."/>
            <person name="Spatafora J."/>
            <person name="Crous P."/>
            <person name="Grigoriev I."/>
        </authorList>
    </citation>
    <scope>NUCLEOTIDE SEQUENCE</scope>
    <source>
        <strain evidence="7">ATCC 74209</strain>
    </source>
</reference>
<dbReference type="InterPro" id="IPR003864">
    <property type="entry name" value="CSC1/OSCA1-like_7TM"/>
</dbReference>
<accession>A0A9P4MU19</accession>
<feature type="compositionally biased region" description="Basic residues" evidence="1">
    <location>
        <begin position="566"/>
        <end position="575"/>
    </location>
</feature>
<feature type="region of interest" description="Disordered" evidence="1">
    <location>
        <begin position="237"/>
        <end position="260"/>
    </location>
</feature>
<evidence type="ECO:0000313" key="7">
    <source>
        <dbReference type="EMBL" id="KAF2205959.1"/>
    </source>
</evidence>
<dbReference type="InterPro" id="IPR022257">
    <property type="entry name" value="PHM7_ext"/>
</dbReference>
<keyword evidence="8" id="KW-1185">Reference proteome</keyword>
<feature type="transmembrane region" description="Helical" evidence="2">
    <location>
        <begin position="1303"/>
        <end position="1325"/>
    </location>
</feature>
<feature type="domain" description="CSC1/OSCA1-like N-terminal transmembrane" evidence="5">
    <location>
        <begin position="1219"/>
        <end position="1367"/>
    </location>
</feature>
<feature type="compositionally biased region" description="Polar residues" evidence="1">
    <location>
        <begin position="896"/>
        <end position="907"/>
    </location>
</feature>
<evidence type="ECO:0000256" key="1">
    <source>
        <dbReference type="SAM" id="MobiDB-lite"/>
    </source>
</evidence>
<feature type="compositionally biased region" description="Basic residues" evidence="1">
    <location>
        <begin position="1026"/>
        <end position="1037"/>
    </location>
</feature>
<evidence type="ECO:0000259" key="4">
    <source>
        <dbReference type="Pfam" id="PF12621"/>
    </source>
</evidence>
<feature type="region of interest" description="Disordered" evidence="1">
    <location>
        <begin position="1"/>
        <end position="211"/>
    </location>
</feature>
<feature type="transmembrane region" description="Helical" evidence="2">
    <location>
        <begin position="1587"/>
        <end position="1613"/>
    </location>
</feature>
<feature type="domain" description="CSC1/OSCA1-like 7TM region" evidence="3">
    <location>
        <begin position="1585"/>
        <end position="1858"/>
    </location>
</feature>
<feature type="transmembrane region" description="Helical" evidence="2">
    <location>
        <begin position="1788"/>
        <end position="1815"/>
    </location>
</feature>
<feature type="compositionally biased region" description="Low complexity" evidence="1">
    <location>
        <begin position="970"/>
        <end position="984"/>
    </location>
</feature>
<feature type="domain" description="10TM putative phosphate transporter extracellular tail" evidence="4">
    <location>
        <begin position="1945"/>
        <end position="2035"/>
    </location>
</feature>
<feature type="compositionally biased region" description="Low complexity" evidence="1">
    <location>
        <begin position="581"/>
        <end position="591"/>
    </location>
</feature>
<dbReference type="InterPro" id="IPR027815">
    <property type="entry name" value="CSC1/OSCA1-like_cyt"/>
</dbReference>